<evidence type="ECO:0000313" key="2">
    <source>
        <dbReference type="EMBL" id="SJL09472.1"/>
    </source>
</evidence>
<sequence length="439" mass="49041">MPTLNTLPNELLLLIFQDLDPPSPIAVSCLCKRINAVALAQFVSPHTDFYGIRSTAPSLRFGGSSRLPFNSIAALRLSFSMRCPVCFLSFQFSQGEYIKEMEQVTRLFKTERVLQSLFLHFPGLPALFQPPPSYSPMDCCAAICSLLCHLRCVRCHTLDINNAPQVEYPEGAKFDGPIVNTLKDVTLSRAHFMFSDFFRDWTLSTMMLSPLTQVSLVDVDIRALLPSLSLPSLKKLDIWCPDLHLSRVTPFLSRHPTIGNLMLRVISDDAFLAPGSLPELKDFSSTVECLSRLLSSPDAMPQLQRVTCYGSIILSTITPPPSSAVQMLFQNVALHDSIAALDVPLSDLNVSEEWLSVTPRYEHLLTGITTLYVDLSMTARTEGAVRQRIIESIVLFPKVETLRLFGWPRCEEFARDIKAAYPRLQRIISGLTDISQSIT</sequence>
<proteinExistence type="predicted"/>
<accession>A0A284RL26</accession>
<dbReference type="Gene3D" id="1.20.1280.50">
    <property type="match status" value="1"/>
</dbReference>
<dbReference type="PROSITE" id="PS50181">
    <property type="entry name" value="FBOX"/>
    <property type="match status" value="1"/>
</dbReference>
<evidence type="ECO:0000313" key="3">
    <source>
        <dbReference type="Proteomes" id="UP000219338"/>
    </source>
</evidence>
<dbReference type="Proteomes" id="UP000219338">
    <property type="component" value="Unassembled WGS sequence"/>
</dbReference>
<dbReference type="CDD" id="cd09917">
    <property type="entry name" value="F-box_SF"/>
    <property type="match status" value="1"/>
</dbReference>
<dbReference type="SUPFAM" id="SSF81383">
    <property type="entry name" value="F-box domain"/>
    <property type="match status" value="1"/>
</dbReference>
<feature type="domain" description="F-box" evidence="1">
    <location>
        <begin position="1"/>
        <end position="37"/>
    </location>
</feature>
<organism evidence="2 3">
    <name type="scientific">Armillaria ostoyae</name>
    <name type="common">Armillaria root rot fungus</name>
    <dbReference type="NCBI Taxonomy" id="47428"/>
    <lineage>
        <taxon>Eukaryota</taxon>
        <taxon>Fungi</taxon>
        <taxon>Dikarya</taxon>
        <taxon>Basidiomycota</taxon>
        <taxon>Agaricomycotina</taxon>
        <taxon>Agaricomycetes</taxon>
        <taxon>Agaricomycetidae</taxon>
        <taxon>Agaricales</taxon>
        <taxon>Marasmiineae</taxon>
        <taxon>Physalacriaceae</taxon>
        <taxon>Armillaria</taxon>
    </lineage>
</organism>
<dbReference type="InterPro" id="IPR036047">
    <property type="entry name" value="F-box-like_dom_sf"/>
</dbReference>
<gene>
    <name evidence="2" type="ORF">ARMOST_12850</name>
</gene>
<keyword evidence="3" id="KW-1185">Reference proteome</keyword>
<dbReference type="EMBL" id="FUEG01000010">
    <property type="protein sequence ID" value="SJL09472.1"/>
    <property type="molecule type" value="Genomic_DNA"/>
</dbReference>
<reference evidence="3" key="1">
    <citation type="journal article" date="2017" name="Nat. Ecol. Evol.">
        <title>Genome expansion and lineage-specific genetic innovations in the forest pathogenic fungi Armillaria.</title>
        <authorList>
            <person name="Sipos G."/>
            <person name="Prasanna A.N."/>
            <person name="Walter M.C."/>
            <person name="O'Connor E."/>
            <person name="Balint B."/>
            <person name="Krizsan K."/>
            <person name="Kiss B."/>
            <person name="Hess J."/>
            <person name="Varga T."/>
            <person name="Slot J."/>
            <person name="Riley R."/>
            <person name="Boka B."/>
            <person name="Rigling D."/>
            <person name="Barry K."/>
            <person name="Lee J."/>
            <person name="Mihaltcheva S."/>
            <person name="LaButti K."/>
            <person name="Lipzen A."/>
            <person name="Waldron R."/>
            <person name="Moloney N.M."/>
            <person name="Sperisen C."/>
            <person name="Kredics L."/>
            <person name="Vagvoelgyi C."/>
            <person name="Patrignani A."/>
            <person name="Fitzpatrick D."/>
            <person name="Nagy I."/>
            <person name="Doyle S."/>
            <person name="Anderson J.B."/>
            <person name="Grigoriev I.V."/>
            <person name="Gueldener U."/>
            <person name="Muensterkoetter M."/>
            <person name="Nagy L.G."/>
        </authorList>
    </citation>
    <scope>NUCLEOTIDE SEQUENCE [LARGE SCALE GENOMIC DNA]</scope>
    <source>
        <strain evidence="3">C18/9</strain>
    </source>
</reference>
<protein>
    <recommendedName>
        <fullName evidence="1">F-box domain-containing protein</fullName>
    </recommendedName>
</protein>
<name>A0A284RL26_ARMOS</name>
<dbReference type="Pfam" id="PF12937">
    <property type="entry name" value="F-box-like"/>
    <property type="match status" value="1"/>
</dbReference>
<dbReference type="OrthoDB" id="3071324at2759"/>
<dbReference type="AlphaFoldDB" id="A0A284RL26"/>
<dbReference type="OMA" id="CKRINAV"/>
<dbReference type="InterPro" id="IPR001810">
    <property type="entry name" value="F-box_dom"/>
</dbReference>
<evidence type="ECO:0000259" key="1">
    <source>
        <dbReference type="PROSITE" id="PS50181"/>
    </source>
</evidence>